<keyword evidence="5" id="KW-0808">Transferase</keyword>
<feature type="transmembrane region" description="Helical" evidence="11">
    <location>
        <begin position="12"/>
        <end position="30"/>
    </location>
</feature>
<dbReference type="Pfam" id="PF02518">
    <property type="entry name" value="HATPase_c"/>
    <property type="match status" value="1"/>
</dbReference>
<gene>
    <name evidence="13" type="ORF">CUESP1_0279</name>
</gene>
<evidence type="ECO:0000256" key="2">
    <source>
        <dbReference type="ARBA" id="ARBA00004651"/>
    </source>
</evidence>
<evidence type="ECO:0000256" key="7">
    <source>
        <dbReference type="ARBA" id="ARBA00022777"/>
    </source>
</evidence>
<evidence type="ECO:0000256" key="10">
    <source>
        <dbReference type="ARBA" id="ARBA00023136"/>
    </source>
</evidence>
<keyword evidence="9" id="KW-0902">Two-component regulatory system</keyword>
<evidence type="ECO:0000256" key="3">
    <source>
        <dbReference type="ARBA" id="ARBA00012438"/>
    </source>
</evidence>
<dbReference type="GO" id="GO:0000155">
    <property type="term" value="F:phosphorelay sensor kinase activity"/>
    <property type="evidence" value="ECO:0007669"/>
    <property type="project" value="TreeGrafter"/>
</dbReference>
<keyword evidence="8 11" id="KW-1133">Transmembrane helix</keyword>
<proteinExistence type="predicted"/>
<name>A0A1M4PJP2_9FIRM</name>
<reference evidence="13 14" key="1">
    <citation type="submission" date="2016-11" db="EMBL/GenBank/DDBJ databases">
        <authorList>
            <person name="Manzoor S."/>
        </authorList>
    </citation>
    <scope>NUCLEOTIDE SEQUENCE [LARGE SCALE GENOMIC DNA]</scope>
    <source>
        <strain evidence="13">Clostridium ultunense strain Esp</strain>
    </source>
</reference>
<feature type="domain" description="Histidine kinase" evidence="12">
    <location>
        <begin position="127"/>
        <end position="336"/>
    </location>
</feature>
<evidence type="ECO:0000256" key="6">
    <source>
        <dbReference type="ARBA" id="ARBA00022692"/>
    </source>
</evidence>
<organism evidence="13 14">
    <name type="scientific">[Clostridium] ultunense Esp</name>
    <dbReference type="NCBI Taxonomy" id="1288971"/>
    <lineage>
        <taxon>Bacteria</taxon>
        <taxon>Bacillati</taxon>
        <taxon>Bacillota</taxon>
        <taxon>Tissierellia</taxon>
        <taxon>Tissierellales</taxon>
        <taxon>Tepidimicrobiaceae</taxon>
        <taxon>Schnuerera</taxon>
    </lineage>
</organism>
<keyword evidence="4" id="KW-1003">Cell membrane</keyword>
<dbReference type="SMART" id="SM00387">
    <property type="entry name" value="HATPase_c"/>
    <property type="match status" value="1"/>
</dbReference>
<feature type="transmembrane region" description="Helical" evidence="11">
    <location>
        <begin position="42"/>
        <end position="62"/>
    </location>
</feature>
<evidence type="ECO:0000259" key="12">
    <source>
        <dbReference type="PROSITE" id="PS50109"/>
    </source>
</evidence>
<comment type="catalytic activity">
    <reaction evidence="1">
        <text>ATP + protein L-histidine = ADP + protein N-phospho-L-histidine.</text>
        <dbReference type="EC" id="2.7.13.3"/>
    </reaction>
</comment>
<dbReference type="InterPro" id="IPR003594">
    <property type="entry name" value="HATPase_dom"/>
</dbReference>
<dbReference type="OrthoDB" id="9780487at2"/>
<evidence type="ECO:0000256" key="4">
    <source>
        <dbReference type="ARBA" id="ARBA00022475"/>
    </source>
</evidence>
<dbReference type="Gene3D" id="3.30.565.10">
    <property type="entry name" value="Histidine kinase-like ATPase, C-terminal domain"/>
    <property type="match status" value="1"/>
</dbReference>
<dbReference type="InterPro" id="IPR005467">
    <property type="entry name" value="His_kinase_dom"/>
</dbReference>
<dbReference type="EMBL" id="LT669839">
    <property type="protein sequence ID" value="SHD75674.1"/>
    <property type="molecule type" value="Genomic_DNA"/>
</dbReference>
<evidence type="ECO:0000256" key="8">
    <source>
        <dbReference type="ARBA" id="ARBA00022989"/>
    </source>
</evidence>
<dbReference type="GO" id="GO:0005886">
    <property type="term" value="C:plasma membrane"/>
    <property type="evidence" value="ECO:0007669"/>
    <property type="project" value="UniProtKB-SubCell"/>
</dbReference>
<dbReference type="Proteomes" id="UP000245423">
    <property type="component" value="Chromosome 1"/>
</dbReference>
<dbReference type="AlphaFoldDB" id="A0A1M4PJP2"/>
<dbReference type="SUPFAM" id="SSF55874">
    <property type="entry name" value="ATPase domain of HSP90 chaperone/DNA topoisomerase II/histidine kinase"/>
    <property type="match status" value="1"/>
</dbReference>
<dbReference type="GO" id="GO:0004721">
    <property type="term" value="F:phosphoprotein phosphatase activity"/>
    <property type="evidence" value="ECO:0007669"/>
    <property type="project" value="TreeGrafter"/>
</dbReference>
<dbReference type="RefSeq" id="WP_025640284.1">
    <property type="nucleotide sequence ID" value="NZ_LT669839.1"/>
</dbReference>
<dbReference type="PRINTS" id="PR00344">
    <property type="entry name" value="BCTRLSENSOR"/>
</dbReference>
<keyword evidence="7" id="KW-0418">Kinase</keyword>
<dbReference type="InterPro" id="IPR050351">
    <property type="entry name" value="BphY/WalK/GraS-like"/>
</dbReference>
<dbReference type="PANTHER" id="PTHR45453:SF2">
    <property type="entry name" value="HISTIDINE KINASE"/>
    <property type="match status" value="1"/>
</dbReference>
<keyword evidence="10 11" id="KW-0472">Membrane</keyword>
<evidence type="ECO:0000313" key="14">
    <source>
        <dbReference type="Proteomes" id="UP000245423"/>
    </source>
</evidence>
<evidence type="ECO:0000256" key="5">
    <source>
        <dbReference type="ARBA" id="ARBA00022679"/>
    </source>
</evidence>
<dbReference type="InterPro" id="IPR036890">
    <property type="entry name" value="HATPase_C_sf"/>
</dbReference>
<dbReference type="InterPro" id="IPR004358">
    <property type="entry name" value="Sig_transdc_His_kin-like_C"/>
</dbReference>
<dbReference type="GO" id="GO:0016036">
    <property type="term" value="P:cellular response to phosphate starvation"/>
    <property type="evidence" value="ECO:0007669"/>
    <property type="project" value="TreeGrafter"/>
</dbReference>
<evidence type="ECO:0000313" key="13">
    <source>
        <dbReference type="EMBL" id="SHD75674.1"/>
    </source>
</evidence>
<comment type="subcellular location">
    <subcellularLocation>
        <location evidence="2">Cell membrane</location>
        <topology evidence="2">Multi-pass membrane protein</topology>
    </subcellularLocation>
</comment>
<evidence type="ECO:0000256" key="1">
    <source>
        <dbReference type="ARBA" id="ARBA00000085"/>
    </source>
</evidence>
<accession>A0A1M4PJP2</accession>
<keyword evidence="6 11" id="KW-0812">Transmembrane</keyword>
<dbReference type="PROSITE" id="PS50109">
    <property type="entry name" value="HIS_KIN"/>
    <property type="match status" value="1"/>
</dbReference>
<dbReference type="EC" id="2.7.13.3" evidence="3"/>
<dbReference type="PANTHER" id="PTHR45453">
    <property type="entry name" value="PHOSPHATE REGULON SENSOR PROTEIN PHOR"/>
    <property type="match status" value="1"/>
</dbReference>
<sequence>MKFLKYVEDKRYFLILFIIMMSFVTLMMMVSSNKEQLVGNIIYTNLGCIFLASIYIITGYFYHNSFYKQLNELINSDEKEILEAAPQPQNYEQELYMELLKKVHSSYMDDIEKLYNEKKEHQDFIMSWIHEVKLPITASFMLMRNSADKTVDYLVDKFEDELHKIENYVEQALYYSRIDSFSKDYFITEISLNKVIRESIKKHSKLFINKRITFTIWDEEQFVQSDSKWLSFIIDQIISNSLKYTNDGGSISFIFEEDSKEKLLRIKDTGIGIKPEDINRVFEKGFTGSTGRNYSKSTGMGLYLAKQMVLKLGHNISIQSEEGKYTMVNIHFPKSDNYYLL</sequence>
<keyword evidence="14" id="KW-1185">Reference proteome</keyword>
<protein>
    <recommendedName>
        <fullName evidence="3">histidine kinase</fullName>
        <ecNumber evidence="3">2.7.13.3</ecNumber>
    </recommendedName>
</protein>
<evidence type="ECO:0000256" key="11">
    <source>
        <dbReference type="SAM" id="Phobius"/>
    </source>
</evidence>
<evidence type="ECO:0000256" key="9">
    <source>
        <dbReference type="ARBA" id="ARBA00023012"/>
    </source>
</evidence>